<name>A0ABN9XJ24_9DINO</name>
<protein>
    <submittedName>
        <fullName evidence="2">Uncharacterized protein</fullName>
    </submittedName>
</protein>
<sequence>MGPRGVPRCAHEQAWANSISTRSEGLPADRPPQPLRLPISRRSWSPDRPRVHRAAAPAGAARPPLSAALPQGARLPIGRRSWRQGGPSCGGAGADL</sequence>
<feature type="region of interest" description="Disordered" evidence="1">
    <location>
        <begin position="16"/>
        <end position="96"/>
    </location>
</feature>
<proteinExistence type="predicted"/>
<dbReference type="Proteomes" id="UP001189429">
    <property type="component" value="Unassembled WGS sequence"/>
</dbReference>
<organism evidence="2 3">
    <name type="scientific">Prorocentrum cordatum</name>
    <dbReference type="NCBI Taxonomy" id="2364126"/>
    <lineage>
        <taxon>Eukaryota</taxon>
        <taxon>Sar</taxon>
        <taxon>Alveolata</taxon>
        <taxon>Dinophyceae</taxon>
        <taxon>Prorocentrales</taxon>
        <taxon>Prorocentraceae</taxon>
        <taxon>Prorocentrum</taxon>
    </lineage>
</organism>
<evidence type="ECO:0000256" key="1">
    <source>
        <dbReference type="SAM" id="MobiDB-lite"/>
    </source>
</evidence>
<evidence type="ECO:0000313" key="3">
    <source>
        <dbReference type="Proteomes" id="UP001189429"/>
    </source>
</evidence>
<accession>A0ABN9XJ24</accession>
<gene>
    <name evidence="2" type="ORF">PCOR1329_LOCUS76282</name>
</gene>
<keyword evidence="3" id="KW-1185">Reference proteome</keyword>
<feature type="compositionally biased region" description="Gly residues" evidence="1">
    <location>
        <begin position="87"/>
        <end position="96"/>
    </location>
</feature>
<dbReference type="EMBL" id="CAUYUJ010020470">
    <property type="protein sequence ID" value="CAK0898428.1"/>
    <property type="molecule type" value="Genomic_DNA"/>
</dbReference>
<evidence type="ECO:0000313" key="2">
    <source>
        <dbReference type="EMBL" id="CAK0898428.1"/>
    </source>
</evidence>
<feature type="compositionally biased region" description="Low complexity" evidence="1">
    <location>
        <begin position="54"/>
        <end position="70"/>
    </location>
</feature>
<reference evidence="2" key="1">
    <citation type="submission" date="2023-10" db="EMBL/GenBank/DDBJ databases">
        <authorList>
            <person name="Chen Y."/>
            <person name="Shah S."/>
            <person name="Dougan E. K."/>
            <person name="Thang M."/>
            <person name="Chan C."/>
        </authorList>
    </citation>
    <scope>NUCLEOTIDE SEQUENCE [LARGE SCALE GENOMIC DNA]</scope>
</reference>
<comment type="caution">
    <text evidence="2">The sequence shown here is derived from an EMBL/GenBank/DDBJ whole genome shotgun (WGS) entry which is preliminary data.</text>
</comment>